<feature type="transmembrane region" description="Helical" evidence="8">
    <location>
        <begin position="104"/>
        <end position="120"/>
    </location>
</feature>
<dbReference type="InterPro" id="IPR027815">
    <property type="entry name" value="CSC1/OSCA1-like_cyt"/>
</dbReference>
<comment type="caution">
    <text evidence="12">The sequence shown here is derived from an EMBL/GenBank/DDBJ whole genome shotgun (WGS) entry which is preliminary data.</text>
</comment>
<feature type="transmembrane region" description="Helical" evidence="8">
    <location>
        <begin position="26"/>
        <end position="43"/>
    </location>
</feature>
<reference evidence="12" key="1">
    <citation type="submission" date="2019-03" db="EMBL/GenBank/DDBJ databases">
        <title>Long read genome sequence of the mycoparasitic Pythium oligandrum ATCC 38472 isolated from sugarbeet rhizosphere.</title>
        <authorList>
            <person name="Gaulin E."/>
        </authorList>
    </citation>
    <scope>NUCLEOTIDE SEQUENCE</scope>
    <source>
        <strain evidence="12">ATCC 38472_TT</strain>
    </source>
</reference>
<feature type="transmembrane region" description="Helical" evidence="8">
    <location>
        <begin position="636"/>
        <end position="658"/>
    </location>
</feature>
<feature type="transmembrane region" description="Helical" evidence="8">
    <location>
        <begin position="497"/>
        <end position="518"/>
    </location>
</feature>
<dbReference type="Pfam" id="PF02714">
    <property type="entry name" value="RSN1_7TM"/>
    <property type="match status" value="1"/>
</dbReference>
<sequence length="865" mass="97778">MTASLADTAAVSGPAPPSTDALGTSVSIYFPMLAFALLLFEVLRRRKSWRILQPENTFGIQQARLQRWYSWIPLLFNVTDKEIVDKCGLDAWVILRFIRLGEKIAGVAVLASFLLFPLYVTSPLPAIQVLEQNASAPSSLLHPVEKRHIDSFDQLSIANVESGSWRLWFAILTAYAVSFGVMYLVRDEYAIYMKYRHDFLAHRDAPQYSVVVTDLPKRLRHPQPLLEYMNYLFPDSVHSVYVGVECRRLEELIEERQAVQYRLDGAIATLKGEAVLPRHNDRKVEPMTTKRPHITVERSCLGVCGRGKEVDAIEYYGGELERINREIEKQSLEIGVRQAYLDTQPQTQKKYGSIQQEKPLHRMLSLMKRLKVSSQKKEERGAKVKKGTSSQSTTVDSQSETSSLLRKELHVEDGDSRERAIEVAQQFLATLTGGSLTVAEIMRNAAFVSFRTLRAAHSAQQLLQTENPVKLRIHPAPHIKDVVWVNFGLPHRIKSTWGLLAAGLTFVIVCFWTIPTAFVTSLANVQKLRRTSPFWDDLIDIHPWVERSLEQLAPVLLSGMNILAGVIFGILATREGHLSLAEVNTSLFTKLCYFQVFQMFFVSAVTGSIITQMMALVDQPKRVLFFLGSSIASQSMLFITFIIVQVSMALPMVLLRVVPIMKDVFHRIFAPSYAQLPERRPWMGLYPLGYVSDIDPAYTLAQQYLIFLLVVVFAPIAPLLSYVGLLFFLCAEVVFRRHYFFVNESKWATVNSTGIFWPTLFNFIIGALFIAQCTLIGLLSLKGVGVLPFVVGATLPFCTLLFYWYVATLLCYPKASQNLPLDRCCDLDIARKNESTDFLKDVYKQPAMAQVEALQAQLEAPVLRK</sequence>
<accession>A0A8K1CDU7</accession>
<dbReference type="OrthoDB" id="1689567at2759"/>
<dbReference type="EMBL" id="SPLM01000108">
    <property type="protein sequence ID" value="TMW60965.1"/>
    <property type="molecule type" value="Genomic_DNA"/>
</dbReference>
<feature type="compositionally biased region" description="Low complexity" evidence="7">
    <location>
        <begin position="388"/>
        <end position="403"/>
    </location>
</feature>
<organism evidence="12 13">
    <name type="scientific">Pythium oligandrum</name>
    <name type="common">Mycoparasitic fungus</name>
    <dbReference type="NCBI Taxonomy" id="41045"/>
    <lineage>
        <taxon>Eukaryota</taxon>
        <taxon>Sar</taxon>
        <taxon>Stramenopiles</taxon>
        <taxon>Oomycota</taxon>
        <taxon>Peronosporomycetes</taxon>
        <taxon>Pythiales</taxon>
        <taxon>Pythiaceae</taxon>
        <taxon>Pythium</taxon>
    </lineage>
</organism>
<comment type="subcellular location">
    <subcellularLocation>
        <location evidence="1">Membrane</location>
        <topology evidence="1">Multi-pass membrane protein</topology>
    </subcellularLocation>
</comment>
<evidence type="ECO:0000259" key="9">
    <source>
        <dbReference type="Pfam" id="PF02714"/>
    </source>
</evidence>
<dbReference type="AlphaFoldDB" id="A0A8K1CDU7"/>
<feature type="transmembrane region" description="Helical" evidence="8">
    <location>
        <begin position="755"/>
        <end position="779"/>
    </location>
</feature>
<feature type="transmembrane region" description="Helical" evidence="8">
    <location>
        <begin position="593"/>
        <end position="616"/>
    </location>
</feature>
<keyword evidence="3" id="KW-0813">Transport</keyword>
<keyword evidence="13" id="KW-1185">Reference proteome</keyword>
<dbReference type="Pfam" id="PF14703">
    <property type="entry name" value="PHM7_cyt"/>
    <property type="match status" value="1"/>
</dbReference>
<dbReference type="PANTHER" id="PTHR13018:SF5">
    <property type="entry name" value="RE44586P"/>
    <property type="match status" value="1"/>
</dbReference>
<name>A0A8K1CDU7_PYTOL</name>
<dbReference type="InterPro" id="IPR003864">
    <property type="entry name" value="CSC1/OSCA1-like_7TM"/>
</dbReference>
<evidence type="ECO:0000256" key="7">
    <source>
        <dbReference type="SAM" id="MobiDB-lite"/>
    </source>
</evidence>
<keyword evidence="4 8" id="KW-0812">Transmembrane</keyword>
<feature type="transmembrane region" description="Helical" evidence="8">
    <location>
        <begin position="704"/>
        <end position="735"/>
    </location>
</feature>
<feature type="domain" description="CSC1/OSCA1-like 7TM region" evidence="9">
    <location>
        <begin position="502"/>
        <end position="779"/>
    </location>
</feature>
<feature type="transmembrane region" description="Helical" evidence="8">
    <location>
        <begin position="552"/>
        <end position="572"/>
    </location>
</feature>
<dbReference type="PANTHER" id="PTHR13018">
    <property type="entry name" value="PROBABLE MEMBRANE PROTEIN DUF221-RELATED"/>
    <property type="match status" value="1"/>
</dbReference>
<dbReference type="InterPro" id="IPR045122">
    <property type="entry name" value="Csc1-like"/>
</dbReference>
<evidence type="ECO:0000256" key="2">
    <source>
        <dbReference type="ARBA" id="ARBA00007779"/>
    </source>
</evidence>
<evidence type="ECO:0000256" key="5">
    <source>
        <dbReference type="ARBA" id="ARBA00022989"/>
    </source>
</evidence>
<keyword evidence="5 8" id="KW-1133">Transmembrane helix</keyword>
<evidence type="ECO:0000256" key="3">
    <source>
        <dbReference type="ARBA" id="ARBA00022448"/>
    </source>
</evidence>
<evidence type="ECO:0000256" key="6">
    <source>
        <dbReference type="ARBA" id="ARBA00023136"/>
    </source>
</evidence>
<protein>
    <submittedName>
        <fullName evidence="12">Uncharacterized protein</fullName>
    </submittedName>
</protein>
<comment type="similarity">
    <text evidence="2">Belongs to the CSC1 (TC 1.A.17) family.</text>
</comment>
<feature type="domain" description="CSC1/OSCA1-like N-terminal transmembrane" evidence="10">
    <location>
        <begin position="22"/>
        <end position="186"/>
    </location>
</feature>
<feature type="transmembrane region" description="Helical" evidence="8">
    <location>
        <begin position="165"/>
        <end position="185"/>
    </location>
</feature>
<gene>
    <name evidence="12" type="ORF">Poli38472_001007</name>
</gene>
<feature type="region of interest" description="Disordered" evidence="7">
    <location>
        <begin position="371"/>
        <end position="411"/>
    </location>
</feature>
<evidence type="ECO:0000256" key="8">
    <source>
        <dbReference type="SAM" id="Phobius"/>
    </source>
</evidence>
<evidence type="ECO:0000256" key="1">
    <source>
        <dbReference type="ARBA" id="ARBA00004141"/>
    </source>
</evidence>
<dbReference type="Pfam" id="PF13967">
    <property type="entry name" value="RSN1_TM"/>
    <property type="match status" value="1"/>
</dbReference>
<proteinExistence type="inferred from homology"/>
<evidence type="ECO:0000313" key="12">
    <source>
        <dbReference type="EMBL" id="TMW60965.1"/>
    </source>
</evidence>
<dbReference type="GO" id="GO:0005227">
    <property type="term" value="F:calcium-activated cation channel activity"/>
    <property type="evidence" value="ECO:0007669"/>
    <property type="project" value="InterPro"/>
</dbReference>
<dbReference type="GO" id="GO:0005886">
    <property type="term" value="C:plasma membrane"/>
    <property type="evidence" value="ECO:0007669"/>
    <property type="project" value="TreeGrafter"/>
</dbReference>
<evidence type="ECO:0000313" key="13">
    <source>
        <dbReference type="Proteomes" id="UP000794436"/>
    </source>
</evidence>
<dbReference type="Proteomes" id="UP000794436">
    <property type="component" value="Unassembled WGS sequence"/>
</dbReference>
<keyword evidence="6 8" id="KW-0472">Membrane</keyword>
<feature type="transmembrane region" description="Helical" evidence="8">
    <location>
        <begin position="786"/>
        <end position="806"/>
    </location>
</feature>
<dbReference type="InterPro" id="IPR032880">
    <property type="entry name" value="CSC1/OSCA1-like_N"/>
</dbReference>
<feature type="domain" description="CSC1/OSCA1-like cytosolic" evidence="11">
    <location>
        <begin position="207"/>
        <end position="333"/>
    </location>
</feature>
<evidence type="ECO:0000259" key="10">
    <source>
        <dbReference type="Pfam" id="PF13967"/>
    </source>
</evidence>
<evidence type="ECO:0000259" key="11">
    <source>
        <dbReference type="Pfam" id="PF14703"/>
    </source>
</evidence>
<evidence type="ECO:0000256" key="4">
    <source>
        <dbReference type="ARBA" id="ARBA00022692"/>
    </source>
</evidence>